<dbReference type="SUPFAM" id="SSF52833">
    <property type="entry name" value="Thioredoxin-like"/>
    <property type="match status" value="1"/>
</dbReference>
<keyword evidence="4" id="KW-0676">Redox-active center</keyword>
<evidence type="ECO:0000259" key="6">
    <source>
        <dbReference type="PROSITE" id="PS51352"/>
    </source>
</evidence>
<evidence type="ECO:0000256" key="1">
    <source>
        <dbReference type="ARBA" id="ARBA00004196"/>
    </source>
</evidence>
<gene>
    <name evidence="7" type="ORF">FHS94_002284</name>
</gene>
<evidence type="ECO:0000256" key="4">
    <source>
        <dbReference type="ARBA" id="ARBA00023284"/>
    </source>
</evidence>
<evidence type="ECO:0000256" key="2">
    <source>
        <dbReference type="ARBA" id="ARBA00022748"/>
    </source>
</evidence>
<comment type="subcellular location">
    <subcellularLocation>
        <location evidence="1">Cell envelope</location>
    </subcellularLocation>
</comment>
<accession>A0A7W9BEA7</accession>
<keyword evidence="5" id="KW-0812">Transmembrane</keyword>
<keyword evidence="5" id="KW-1133">Transmembrane helix</keyword>
<feature type="transmembrane region" description="Helical" evidence="5">
    <location>
        <begin position="6"/>
        <end position="26"/>
    </location>
</feature>
<dbReference type="InterPro" id="IPR050553">
    <property type="entry name" value="Thioredoxin_ResA/DsbE_sf"/>
</dbReference>
<dbReference type="Gene3D" id="3.40.30.10">
    <property type="entry name" value="Glutaredoxin"/>
    <property type="match status" value="1"/>
</dbReference>
<dbReference type="InterPro" id="IPR036249">
    <property type="entry name" value="Thioredoxin-like_sf"/>
</dbReference>
<reference evidence="7 8" key="1">
    <citation type="submission" date="2020-08" db="EMBL/GenBank/DDBJ databases">
        <title>Genomic Encyclopedia of Type Strains, Phase IV (KMG-IV): sequencing the most valuable type-strain genomes for metagenomic binning, comparative biology and taxonomic classification.</title>
        <authorList>
            <person name="Goeker M."/>
        </authorList>
    </citation>
    <scope>NUCLEOTIDE SEQUENCE [LARGE SCALE GENOMIC DNA]</scope>
    <source>
        <strain evidence="7 8">DSM 100044</strain>
    </source>
</reference>
<name>A0A7W9BEA7_9SPHN</name>
<proteinExistence type="predicted"/>
<comment type="caution">
    <text evidence="7">The sequence shown here is derived from an EMBL/GenBank/DDBJ whole genome shotgun (WGS) entry which is preliminary data.</text>
</comment>
<evidence type="ECO:0000313" key="7">
    <source>
        <dbReference type="EMBL" id="MBB5715438.1"/>
    </source>
</evidence>
<dbReference type="RefSeq" id="WP_343055252.1">
    <property type="nucleotide sequence ID" value="NZ_JACIJK010000006.1"/>
</dbReference>
<organism evidence="7 8">
    <name type="scientific">Sphingomonas aerophila</name>
    <dbReference type="NCBI Taxonomy" id="1344948"/>
    <lineage>
        <taxon>Bacteria</taxon>
        <taxon>Pseudomonadati</taxon>
        <taxon>Pseudomonadota</taxon>
        <taxon>Alphaproteobacteria</taxon>
        <taxon>Sphingomonadales</taxon>
        <taxon>Sphingomonadaceae</taxon>
        <taxon>Sphingomonas</taxon>
    </lineage>
</organism>
<keyword evidence="8" id="KW-1185">Reference proteome</keyword>
<dbReference type="GO" id="GO:0030313">
    <property type="term" value="C:cell envelope"/>
    <property type="evidence" value="ECO:0007669"/>
    <property type="project" value="UniProtKB-SubCell"/>
</dbReference>
<dbReference type="PANTHER" id="PTHR42852:SF6">
    <property type="entry name" value="THIOL:DISULFIDE INTERCHANGE PROTEIN DSBE"/>
    <property type="match status" value="1"/>
</dbReference>
<dbReference type="PROSITE" id="PS51352">
    <property type="entry name" value="THIOREDOXIN_2"/>
    <property type="match status" value="1"/>
</dbReference>
<dbReference type="InterPro" id="IPR013766">
    <property type="entry name" value="Thioredoxin_domain"/>
</dbReference>
<keyword evidence="5" id="KW-0472">Membrane</keyword>
<evidence type="ECO:0000313" key="8">
    <source>
        <dbReference type="Proteomes" id="UP000546200"/>
    </source>
</evidence>
<sequence>MSNNRLLWLPLAGFLVLVVIVAVAMWRPADRTVRSALVGHPMPAVALQPIVPGKPGIEPGRFARGRPRLVNIFASWCIPCAAEAPQLLRLKAMGVPIDAIAVKDTTGAVQDFLARYGDPYDAIGSDPASAVQFALGSSGVPETFIVDGEGKIIDQHVGDIRADEVDALAARVKALP</sequence>
<dbReference type="GO" id="GO:0016491">
    <property type="term" value="F:oxidoreductase activity"/>
    <property type="evidence" value="ECO:0007669"/>
    <property type="project" value="InterPro"/>
</dbReference>
<dbReference type="GO" id="GO:0017004">
    <property type="term" value="P:cytochrome complex assembly"/>
    <property type="evidence" value="ECO:0007669"/>
    <property type="project" value="UniProtKB-KW"/>
</dbReference>
<dbReference type="AlphaFoldDB" id="A0A7W9BEA7"/>
<evidence type="ECO:0000256" key="3">
    <source>
        <dbReference type="ARBA" id="ARBA00023157"/>
    </source>
</evidence>
<protein>
    <submittedName>
        <fullName evidence="7">Cytochrome c biogenesis protein CcmG/thiol:disulfide interchange protein DsbE</fullName>
    </submittedName>
</protein>
<dbReference type="PANTHER" id="PTHR42852">
    <property type="entry name" value="THIOL:DISULFIDE INTERCHANGE PROTEIN DSBE"/>
    <property type="match status" value="1"/>
</dbReference>
<dbReference type="InterPro" id="IPR013740">
    <property type="entry name" value="Redoxin"/>
</dbReference>
<dbReference type="Proteomes" id="UP000546200">
    <property type="component" value="Unassembled WGS sequence"/>
</dbReference>
<feature type="domain" description="Thioredoxin" evidence="6">
    <location>
        <begin position="36"/>
        <end position="174"/>
    </location>
</feature>
<dbReference type="Pfam" id="PF08534">
    <property type="entry name" value="Redoxin"/>
    <property type="match status" value="1"/>
</dbReference>
<dbReference type="EMBL" id="JACIJK010000006">
    <property type="protein sequence ID" value="MBB5715438.1"/>
    <property type="molecule type" value="Genomic_DNA"/>
</dbReference>
<keyword evidence="2" id="KW-0201">Cytochrome c-type biogenesis</keyword>
<evidence type="ECO:0000256" key="5">
    <source>
        <dbReference type="SAM" id="Phobius"/>
    </source>
</evidence>
<keyword evidence="3" id="KW-1015">Disulfide bond</keyword>